<dbReference type="AlphaFoldDB" id="A0A212JD13"/>
<sequence length="634" mass="62930">MTSTTTFEASGAAGPLVYIPMAHPGERAVITAKAGHDLYFAFFPAVVTSARAGNDLVFAVEGGGIVVVRGFFAVYRDSFPKLLLPDGTAVAAEDFFEGSTFDLHTAAGPVSSDAGGGHGAWAYRDDAGSLLTGVSRLGHAGSAGGGVSRFADGSLDASLGAASGDMPGVLGGRESFAAMAAVSSRPDTPGASDAANQTPGGPPAGPGEAEAGENSGGASPGGGEGGTGDMSGSEAGSGTETDRPDETGDGTGGAAGNGKETGREDGAGEEGDPGNAGGAEAGNGAGEDAGSENDAGDTGGVSGGFESVPDGSTGVVPIADGRLTVQAVTIRIMGGVAEVASTDARLSVDENGLLGVASEQSWGDADTLDAWEGLVITCGDGGGTSRMDIDYTVATWDGSVYYQLYDADGNLMGWPVQVDLPCHAPGTEGTLSIIPPAGYEDFASVMLYANGACRIAFSGIETTFIAGESAVETAAGADAAAGLNATAGGPENTGLSEDADSAGQAEDAGADFFGWDEAIPFYTGLMDCMMDPVMLDASGLPPYDPFGLSGHAAGFSLEGFPDLENDVLTLVTSRDGAVVTQKIDIHFVDDTAPGTGSAIQPLMAAAGSGHPEMEGDCGLQEQVLNEILIKTTTC</sequence>
<dbReference type="EMBL" id="FLUQ01000001">
    <property type="protein sequence ID" value="SBV97330.1"/>
    <property type="molecule type" value="Genomic_DNA"/>
</dbReference>
<evidence type="ECO:0000313" key="2">
    <source>
        <dbReference type="EMBL" id="SBV97330.1"/>
    </source>
</evidence>
<reference evidence="2" key="1">
    <citation type="submission" date="2016-04" db="EMBL/GenBank/DDBJ databases">
        <authorList>
            <person name="Evans L.H."/>
            <person name="Alamgir A."/>
            <person name="Owens N."/>
            <person name="Weber N.D."/>
            <person name="Virtaneva K."/>
            <person name="Barbian K."/>
            <person name="Babar A."/>
            <person name="Rosenke K."/>
        </authorList>
    </citation>
    <scope>NUCLEOTIDE SEQUENCE</scope>
    <source>
        <strain evidence="2">86</strain>
    </source>
</reference>
<feature type="compositionally biased region" description="Gly residues" evidence="1">
    <location>
        <begin position="274"/>
        <end position="287"/>
    </location>
</feature>
<organism evidence="2">
    <name type="scientific">uncultured delta proteobacterium</name>
    <dbReference type="NCBI Taxonomy" id="34034"/>
    <lineage>
        <taxon>Bacteria</taxon>
        <taxon>Deltaproteobacteria</taxon>
        <taxon>environmental samples</taxon>
    </lineage>
</organism>
<proteinExistence type="predicted"/>
<feature type="compositionally biased region" description="Gly residues" evidence="1">
    <location>
        <begin position="214"/>
        <end position="229"/>
    </location>
</feature>
<name>A0A212JD13_9DELT</name>
<accession>A0A212JD13</accession>
<protein>
    <submittedName>
        <fullName evidence="2">Uncharacterized protein</fullName>
    </submittedName>
</protein>
<feature type="region of interest" description="Disordered" evidence="1">
    <location>
        <begin position="180"/>
        <end position="317"/>
    </location>
</feature>
<evidence type="ECO:0000256" key="1">
    <source>
        <dbReference type="SAM" id="MobiDB-lite"/>
    </source>
</evidence>
<gene>
    <name evidence="2" type="ORF">KL86DPRO_11198</name>
</gene>